<dbReference type="Gene3D" id="3.60.10.10">
    <property type="entry name" value="Endonuclease/exonuclease/phosphatase"/>
    <property type="match status" value="1"/>
</dbReference>
<dbReference type="PANTHER" id="PTHR46670">
    <property type="entry name" value="ENDO/EXONUCLEASE/PHOSPHATASE DOMAIN-CONTAINING PROTEIN"/>
    <property type="match status" value="1"/>
</dbReference>
<dbReference type="Proteomes" id="UP000829999">
    <property type="component" value="Chromosome 27"/>
</dbReference>
<keyword evidence="2" id="KW-1185">Reference proteome</keyword>
<name>A0A9R0F6U5_SPOFR</name>
<gene>
    <name evidence="3" type="primary">LOC126912634</name>
</gene>
<dbReference type="RefSeq" id="XP_050561605.1">
    <property type="nucleotide sequence ID" value="XM_050705648.1"/>
</dbReference>
<dbReference type="InterPro" id="IPR036691">
    <property type="entry name" value="Endo/exonu/phosph_ase_sf"/>
</dbReference>
<feature type="domain" description="Endonuclease/exonuclease/phosphatase" evidence="1">
    <location>
        <begin position="22"/>
        <end position="200"/>
    </location>
</feature>
<evidence type="ECO:0000313" key="2">
    <source>
        <dbReference type="Proteomes" id="UP000829999"/>
    </source>
</evidence>
<dbReference type="InterPro" id="IPR005135">
    <property type="entry name" value="Endo/exonuclease/phosphatase"/>
</dbReference>
<proteinExistence type="predicted"/>
<accession>A0A9R0F6U5</accession>
<sequence length="474" mass="53720">MTSKGEKYLKVGFINAGSLGTGHDDLISVLDRQRVDIMAINETWLRPGEEGRAPVVPGYRLRHTPRPASVRAGRGGGVGFYVKRGLSARACPRVVDPRFESVEQMWLTLSMNGKKIAIGTAYRPPWFDLSLFLDAVTDSVSSLGNCDGYILMGDFNVNLLDVNGSKTRNIHEFLNCLSLTQLVTSPTHFTATSETLIDLICSDLQARYTAVESLGSLHGHSIVLCEFNIKCEKFKPLIVKYRPLRDICMDKFKTDLSQLNLQIVSELGDVNDMVRAFRTNIIFLFDVHAPVRTCTIKERSYPWITDTIKFMMRLRNKALSSYRKMRTDSKKKYYNELKQLVNSSLYNEKVAYFKQNVNNKIQNPKLLWKNLKSTVLPFNSRQEIPPQFNDPDLINRNFLTVPGNPIPSPTHILFYETHKHDAAVFKIAPVEQTDVSRTISGLKSNAKGYDDITLDMIVMTLPHTLNVITKTQFT</sequence>
<evidence type="ECO:0000313" key="3">
    <source>
        <dbReference type="RefSeq" id="XP_050561605.1"/>
    </source>
</evidence>
<dbReference type="PANTHER" id="PTHR46670:SF3">
    <property type="entry name" value="ENDONUCLEASE_EXONUCLEASE_PHOSPHATASE DOMAIN-CONTAINING PROTEIN"/>
    <property type="match status" value="1"/>
</dbReference>
<dbReference type="GO" id="GO:0003824">
    <property type="term" value="F:catalytic activity"/>
    <property type="evidence" value="ECO:0007669"/>
    <property type="project" value="InterPro"/>
</dbReference>
<organism evidence="2 3">
    <name type="scientific">Spodoptera frugiperda</name>
    <name type="common">Fall armyworm</name>
    <dbReference type="NCBI Taxonomy" id="7108"/>
    <lineage>
        <taxon>Eukaryota</taxon>
        <taxon>Metazoa</taxon>
        <taxon>Ecdysozoa</taxon>
        <taxon>Arthropoda</taxon>
        <taxon>Hexapoda</taxon>
        <taxon>Insecta</taxon>
        <taxon>Pterygota</taxon>
        <taxon>Neoptera</taxon>
        <taxon>Endopterygota</taxon>
        <taxon>Lepidoptera</taxon>
        <taxon>Glossata</taxon>
        <taxon>Ditrysia</taxon>
        <taxon>Noctuoidea</taxon>
        <taxon>Noctuidae</taxon>
        <taxon>Amphipyrinae</taxon>
        <taxon>Spodoptera</taxon>
    </lineage>
</organism>
<dbReference type="Pfam" id="PF03372">
    <property type="entry name" value="Exo_endo_phos"/>
    <property type="match status" value="1"/>
</dbReference>
<dbReference type="SUPFAM" id="SSF56219">
    <property type="entry name" value="DNase I-like"/>
    <property type="match status" value="1"/>
</dbReference>
<protein>
    <submittedName>
        <fullName evidence="3">Uncharacterized protein LOC126912634</fullName>
    </submittedName>
</protein>
<dbReference type="AlphaFoldDB" id="A0A9R0F6U5"/>
<evidence type="ECO:0000259" key="1">
    <source>
        <dbReference type="Pfam" id="PF03372"/>
    </source>
</evidence>
<dbReference type="GeneID" id="126912634"/>
<dbReference type="OrthoDB" id="416454at2759"/>
<reference evidence="3" key="1">
    <citation type="submission" date="2025-08" db="UniProtKB">
        <authorList>
            <consortium name="RefSeq"/>
        </authorList>
    </citation>
    <scope>IDENTIFICATION</scope>
    <source>
        <tissue evidence="3">Whole larval tissue</tissue>
    </source>
</reference>